<organism evidence="1 2">
    <name type="scientific">Candidatus Shapirobacteria bacterium CG06_land_8_20_14_3_00_40_12</name>
    <dbReference type="NCBI Taxonomy" id="1974881"/>
    <lineage>
        <taxon>Bacteria</taxon>
        <taxon>Candidatus Shapironibacteriota</taxon>
    </lineage>
</organism>
<proteinExistence type="predicted"/>
<dbReference type="Proteomes" id="UP000231407">
    <property type="component" value="Unassembled WGS sequence"/>
</dbReference>
<dbReference type="EMBL" id="PEWA01000002">
    <property type="protein sequence ID" value="PIU73851.1"/>
    <property type="molecule type" value="Genomic_DNA"/>
</dbReference>
<reference evidence="2" key="1">
    <citation type="submission" date="2017-09" db="EMBL/GenBank/DDBJ databases">
        <title>Depth-based differentiation of microbial function through sediment-hosted aquifers and enrichment of novel symbionts in the deep terrestrial subsurface.</title>
        <authorList>
            <person name="Probst A.J."/>
            <person name="Ladd B."/>
            <person name="Jarett J.K."/>
            <person name="Geller-Mcgrath D.E."/>
            <person name="Sieber C.M.K."/>
            <person name="Emerson J.B."/>
            <person name="Anantharaman K."/>
            <person name="Thomas B.C."/>
            <person name="Malmstrom R."/>
            <person name="Stieglmeier M."/>
            <person name="Klingl A."/>
            <person name="Woyke T."/>
            <person name="Ryan C.M."/>
            <person name="Banfield J.F."/>
        </authorList>
    </citation>
    <scope>NUCLEOTIDE SEQUENCE [LARGE SCALE GENOMIC DNA]</scope>
</reference>
<sequence length="73" mass="7814">MSEAASMRKELVVNFRSMLAGGVQVSELLARGFAPDLVEAAATGVRLVEIERRNSQMPPAIRTTAVGESLTIL</sequence>
<name>A0A2M7AT99_9BACT</name>
<gene>
    <name evidence="1" type="ORF">COS78_00180</name>
</gene>
<accession>A0A2M7AT99</accession>
<evidence type="ECO:0000313" key="2">
    <source>
        <dbReference type="Proteomes" id="UP000231407"/>
    </source>
</evidence>
<evidence type="ECO:0000313" key="1">
    <source>
        <dbReference type="EMBL" id="PIU73851.1"/>
    </source>
</evidence>
<dbReference type="AlphaFoldDB" id="A0A2M7AT99"/>
<protein>
    <submittedName>
        <fullName evidence="1">Uncharacterized protein</fullName>
    </submittedName>
</protein>
<comment type="caution">
    <text evidence="1">The sequence shown here is derived from an EMBL/GenBank/DDBJ whole genome shotgun (WGS) entry which is preliminary data.</text>
</comment>